<dbReference type="EMBL" id="MU118748">
    <property type="protein sequence ID" value="KAF9642041.1"/>
    <property type="molecule type" value="Genomic_DNA"/>
</dbReference>
<evidence type="ECO:0000313" key="2">
    <source>
        <dbReference type="Proteomes" id="UP000886501"/>
    </source>
</evidence>
<comment type="caution">
    <text evidence="1">The sequence shown here is derived from an EMBL/GenBank/DDBJ whole genome shotgun (WGS) entry which is preliminary data.</text>
</comment>
<reference evidence="1" key="1">
    <citation type="submission" date="2019-10" db="EMBL/GenBank/DDBJ databases">
        <authorList>
            <consortium name="DOE Joint Genome Institute"/>
            <person name="Kuo A."/>
            <person name="Miyauchi S."/>
            <person name="Kiss E."/>
            <person name="Drula E."/>
            <person name="Kohler A."/>
            <person name="Sanchez-Garcia M."/>
            <person name="Andreopoulos B."/>
            <person name="Barry K.W."/>
            <person name="Bonito G."/>
            <person name="Buee M."/>
            <person name="Carver A."/>
            <person name="Chen C."/>
            <person name="Cichocki N."/>
            <person name="Clum A."/>
            <person name="Culley D."/>
            <person name="Crous P.W."/>
            <person name="Fauchery L."/>
            <person name="Girlanda M."/>
            <person name="Hayes R."/>
            <person name="Keri Z."/>
            <person name="Labutti K."/>
            <person name="Lipzen A."/>
            <person name="Lombard V."/>
            <person name="Magnuson J."/>
            <person name="Maillard F."/>
            <person name="Morin E."/>
            <person name="Murat C."/>
            <person name="Nolan M."/>
            <person name="Ohm R."/>
            <person name="Pangilinan J."/>
            <person name="Pereira M."/>
            <person name="Perotto S."/>
            <person name="Peter M."/>
            <person name="Riley R."/>
            <person name="Sitrit Y."/>
            <person name="Stielow B."/>
            <person name="Szollosi G."/>
            <person name="Zifcakova L."/>
            <person name="Stursova M."/>
            <person name="Spatafora J.W."/>
            <person name="Tedersoo L."/>
            <person name="Vaario L.-M."/>
            <person name="Yamada A."/>
            <person name="Yan M."/>
            <person name="Wang P."/>
            <person name="Xu J."/>
            <person name="Bruns T."/>
            <person name="Baldrian P."/>
            <person name="Vilgalys R."/>
            <person name="Henrissat B."/>
            <person name="Grigoriev I.V."/>
            <person name="Hibbett D."/>
            <person name="Nagy L.G."/>
            <person name="Martin F.M."/>
        </authorList>
    </citation>
    <scope>NUCLEOTIDE SEQUENCE</scope>
    <source>
        <strain evidence="1">P2</strain>
    </source>
</reference>
<gene>
    <name evidence="1" type="ORF">BDM02DRAFT_3157603</name>
</gene>
<keyword evidence="2" id="KW-1185">Reference proteome</keyword>
<accession>A0ACB6YX83</accession>
<protein>
    <submittedName>
        <fullName evidence="1">Uncharacterized protein</fullName>
    </submittedName>
</protein>
<evidence type="ECO:0000313" key="1">
    <source>
        <dbReference type="EMBL" id="KAF9642041.1"/>
    </source>
</evidence>
<name>A0ACB6YX83_THEGA</name>
<dbReference type="Proteomes" id="UP000886501">
    <property type="component" value="Unassembled WGS sequence"/>
</dbReference>
<reference evidence="1" key="2">
    <citation type="journal article" date="2020" name="Nat. Commun.">
        <title>Large-scale genome sequencing of mycorrhizal fungi provides insights into the early evolution of symbiotic traits.</title>
        <authorList>
            <person name="Miyauchi S."/>
            <person name="Kiss E."/>
            <person name="Kuo A."/>
            <person name="Drula E."/>
            <person name="Kohler A."/>
            <person name="Sanchez-Garcia M."/>
            <person name="Morin E."/>
            <person name="Andreopoulos B."/>
            <person name="Barry K.W."/>
            <person name="Bonito G."/>
            <person name="Buee M."/>
            <person name="Carver A."/>
            <person name="Chen C."/>
            <person name="Cichocki N."/>
            <person name="Clum A."/>
            <person name="Culley D."/>
            <person name="Crous P.W."/>
            <person name="Fauchery L."/>
            <person name="Girlanda M."/>
            <person name="Hayes R.D."/>
            <person name="Keri Z."/>
            <person name="LaButti K."/>
            <person name="Lipzen A."/>
            <person name="Lombard V."/>
            <person name="Magnuson J."/>
            <person name="Maillard F."/>
            <person name="Murat C."/>
            <person name="Nolan M."/>
            <person name="Ohm R.A."/>
            <person name="Pangilinan J."/>
            <person name="Pereira M.F."/>
            <person name="Perotto S."/>
            <person name="Peter M."/>
            <person name="Pfister S."/>
            <person name="Riley R."/>
            <person name="Sitrit Y."/>
            <person name="Stielow J.B."/>
            <person name="Szollosi G."/>
            <person name="Zifcakova L."/>
            <person name="Stursova M."/>
            <person name="Spatafora J.W."/>
            <person name="Tedersoo L."/>
            <person name="Vaario L.M."/>
            <person name="Yamada A."/>
            <person name="Yan M."/>
            <person name="Wang P."/>
            <person name="Xu J."/>
            <person name="Bruns T."/>
            <person name="Baldrian P."/>
            <person name="Vilgalys R."/>
            <person name="Dunand C."/>
            <person name="Henrissat B."/>
            <person name="Grigoriev I.V."/>
            <person name="Hibbett D."/>
            <person name="Nagy L.G."/>
            <person name="Martin F.M."/>
        </authorList>
    </citation>
    <scope>NUCLEOTIDE SEQUENCE</scope>
    <source>
        <strain evidence="1">P2</strain>
    </source>
</reference>
<sequence length="168" mass="18750">MDKMIPYDAILFPAGERAPHLVPLMMSNAPFPPPGQSGSQHTPPAMTKVPHPGMYMGFIASEVGSQAWQSHVIERLNGMNKKFVNPYIIFYPVLSRDGIPFPINKCLKEIQGPNYHKNLAWRGDLVIAKYCDEQLSVLIDAIMADFPILKNYLSTHYQPVVAIPPPPP</sequence>
<proteinExistence type="predicted"/>
<organism evidence="1 2">
    <name type="scientific">Thelephora ganbajun</name>
    <name type="common">Ganba fungus</name>
    <dbReference type="NCBI Taxonomy" id="370292"/>
    <lineage>
        <taxon>Eukaryota</taxon>
        <taxon>Fungi</taxon>
        <taxon>Dikarya</taxon>
        <taxon>Basidiomycota</taxon>
        <taxon>Agaricomycotina</taxon>
        <taxon>Agaricomycetes</taxon>
        <taxon>Thelephorales</taxon>
        <taxon>Thelephoraceae</taxon>
        <taxon>Thelephora</taxon>
    </lineage>
</organism>